<dbReference type="InterPro" id="IPR003593">
    <property type="entry name" value="AAA+_ATPase"/>
</dbReference>
<dbReference type="Gene3D" id="1.25.40.20">
    <property type="entry name" value="Ankyrin repeat-containing domain"/>
    <property type="match status" value="1"/>
</dbReference>
<feature type="transmembrane region" description="Helical" evidence="8">
    <location>
        <begin position="283"/>
        <end position="301"/>
    </location>
</feature>
<organism evidence="11 12">
    <name type="scientific">Microctonus aethiopoides</name>
    <dbReference type="NCBI Taxonomy" id="144406"/>
    <lineage>
        <taxon>Eukaryota</taxon>
        <taxon>Metazoa</taxon>
        <taxon>Ecdysozoa</taxon>
        <taxon>Arthropoda</taxon>
        <taxon>Hexapoda</taxon>
        <taxon>Insecta</taxon>
        <taxon>Pterygota</taxon>
        <taxon>Neoptera</taxon>
        <taxon>Endopterygota</taxon>
        <taxon>Hymenoptera</taxon>
        <taxon>Apocrita</taxon>
        <taxon>Ichneumonoidea</taxon>
        <taxon>Braconidae</taxon>
        <taxon>Euphorinae</taxon>
        <taxon>Microctonus</taxon>
    </lineage>
</organism>
<protein>
    <submittedName>
        <fullName evidence="11">Uncharacterized protein</fullName>
    </submittedName>
</protein>
<evidence type="ECO:0000256" key="8">
    <source>
        <dbReference type="SAM" id="Phobius"/>
    </source>
</evidence>
<dbReference type="Pfam" id="PF00005">
    <property type="entry name" value="ABC_tran"/>
    <property type="match status" value="2"/>
</dbReference>
<feature type="repeat" description="ANK" evidence="7">
    <location>
        <begin position="96"/>
        <end position="128"/>
    </location>
</feature>
<dbReference type="InterPro" id="IPR003439">
    <property type="entry name" value="ABC_transporter-like_ATP-bd"/>
</dbReference>
<keyword evidence="3" id="KW-0547">Nucleotide-binding</keyword>
<dbReference type="PROSITE" id="PS50088">
    <property type="entry name" value="ANK_REPEAT"/>
    <property type="match status" value="1"/>
</dbReference>
<evidence type="ECO:0000256" key="4">
    <source>
        <dbReference type="ARBA" id="ARBA00022840"/>
    </source>
</evidence>
<feature type="transmembrane region" description="Helical" evidence="8">
    <location>
        <begin position="986"/>
        <end position="1006"/>
    </location>
</feature>
<accession>A0AA39CAH7</accession>
<keyword evidence="7" id="KW-0040">ANK repeat</keyword>
<keyword evidence="12" id="KW-1185">Reference proteome</keyword>
<dbReference type="InterPro" id="IPR036770">
    <property type="entry name" value="Ankyrin_rpt-contain_sf"/>
</dbReference>
<proteinExistence type="predicted"/>
<feature type="domain" description="ABC transporter" evidence="9">
    <location>
        <begin position="546"/>
        <end position="776"/>
    </location>
</feature>
<feature type="transmembrane region" description="Helical" evidence="8">
    <location>
        <begin position="350"/>
        <end position="369"/>
    </location>
</feature>
<keyword evidence="6 8" id="KW-0472">Membrane</keyword>
<feature type="transmembrane region" description="Helical" evidence="8">
    <location>
        <begin position="487"/>
        <end position="507"/>
    </location>
</feature>
<evidence type="ECO:0000259" key="9">
    <source>
        <dbReference type="PROSITE" id="PS50893"/>
    </source>
</evidence>
<dbReference type="SUPFAM" id="SSF52540">
    <property type="entry name" value="P-loop containing nucleoside triphosphate hydrolases"/>
    <property type="match status" value="2"/>
</dbReference>
<evidence type="ECO:0000256" key="2">
    <source>
        <dbReference type="ARBA" id="ARBA00022692"/>
    </source>
</evidence>
<feature type="domain" description="ABC transmembrane type-1" evidence="10">
    <location>
        <begin position="206"/>
        <end position="518"/>
    </location>
</feature>
<dbReference type="PANTHER" id="PTHR43394:SF22">
    <property type="entry name" value="ABC TRANSMEMBRANE TYPE-1 DOMAIN-CONTAINING PROTEIN"/>
    <property type="match status" value="1"/>
</dbReference>
<dbReference type="InterPro" id="IPR011527">
    <property type="entry name" value="ABC1_TM_dom"/>
</dbReference>
<dbReference type="PROSITE" id="PS50297">
    <property type="entry name" value="ANK_REP_REGION"/>
    <property type="match status" value="1"/>
</dbReference>
<evidence type="ECO:0000256" key="7">
    <source>
        <dbReference type="PROSITE-ProRule" id="PRU00023"/>
    </source>
</evidence>
<evidence type="ECO:0000259" key="10">
    <source>
        <dbReference type="PROSITE" id="PS50929"/>
    </source>
</evidence>
<feature type="transmembrane region" description="Helical" evidence="8">
    <location>
        <begin position="1126"/>
        <end position="1145"/>
    </location>
</feature>
<sequence length="1418" mass="160499">MIIAIIIIFFSRIQNMSNQQINRISTLPKDKIDIEKDKKFIAALDNVKSKVMINHTKCLRELHASSERCYIKRNASKCIQIASYCPHLINVKDKKSGMTPFHKVCYHGHVCLVTFMLEKGANPWLTTDAGETALCLAIQACIKNPNGSIVCLESLQSHGCYLDCTNKWYRIYLESALLTNNKLLARWMFDQASPLGKRCASFPLTLIGAISAILYGICTPGIIILYGNLADLFLQYQIPKLIDLSNNTTTIPIGFRPSLSNVTADELTKQTVYFSITSASLSLAQLIFTTMYVGCLNIAALNQSSRARKIHFKALLQQNIAWLTQQDPEELAEMSIKDINSLQNGLGHKLGNFIATSCGAACCVIVSMYHGYRLAGSLIAIVPVIAVLIYATKRIIHRVKKHETNHYRAAQILVRDCLQHLRLVMAYSKEEYEVKRYADKLIKVEHCDIIRGSIISITGGTLCIMIYSMYGFAFWYGVELLKVDDNYSVASLIIVTFCTHIAIYQIFQIPPYVHIFKKATNAATQMVKDTPNAGGKQPDKELTQILTFEKVTFGYSSSSEEILKNVSFAIDRGTTTALIGPRGVGKTSCLSLIHKFFPIQNGKINFNGINIQDIDTSWLRFHIGYSQQCPVLFGTTPNESITCCSPIGNLEHVKSVIEIVGMNSLSIKFDRNLSLIWDLPVDERQRIALARILYRSPDILMMDNSLSALSSKNEEEIFDRIQMAYPDLTIIIVTSNFRILNKVQKILYLDQGIIEEFFHVEEMIQIHPETKKLMIEKNGTIDNFEIETIAKCRKKPSACGTIFPPITSFFEKSYQELFRSGLIQIGNHSVIHQFPDISTSSSMTKKVDLIKMIKFLLRDRKHWLHLLLICVSSIVLGLNLPMYTVLFGETLNLIAMRNTTELQSRFNYFATMFLVAGFVAGFCKIIQDSMLSIVESKLATRIRRDTLTLILQKKMEWFDTETKTICEMLSILRKSPDHHREFGKQFVFLLETLSSLTVSIFLSVFYNWKLGLATHMFTPLILLFLYYNRILVEQRAHYCFSTLNKLKKTITESIRHAEVIAALTLEHTLINCYNKDIETVITNHRGIKIQAFIHGCCVALPQMAYAVVILYGGYMLTNNEIDAGTVFKVAEAIILGTLLIGHLVLPMASNIHEPEESQNIVNILEYNVNESKAPNLIIDKNFGGKIIFKDVSFVHSHYAAIPKLFKLNFEINAGERIAFVGRPYSGVSIPIQLLLGFYDYTSGEILLDGKRLHDYDIKTLRNQMGIIESEPRIFKDTIAYNISYGVGNKIAASKVIAISKRAYYTVLDEEEIKLTVSQKIQLSLARALVRNPRILLFENMKYCETEQAQRRLEKIISLVSKERTCVASTQDPSSVIRVFPRLIFVNRGKIMESGSHAELLASNGHYSDMWRDIETNLQ</sequence>
<dbReference type="Pfam" id="PF00664">
    <property type="entry name" value="ABC_membrane"/>
    <property type="match status" value="2"/>
</dbReference>
<dbReference type="SMART" id="SM00382">
    <property type="entry name" value="AAA"/>
    <property type="match status" value="2"/>
</dbReference>
<dbReference type="PANTHER" id="PTHR43394">
    <property type="entry name" value="ATP-DEPENDENT PERMEASE MDL1, MITOCHONDRIAL"/>
    <property type="match status" value="1"/>
</dbReference>
<dbReference type="GO" id="GO:0016020">
    <property type="term" value="C:membrane"/>
    <property type="evidence" value="ECO:0007669"/>
    <property type="project" value="UniProtKB-SubCell"/>
</dbReference>
<evidence type="ECO:0000256" key="1">
    <source>
        <dbReference type="ARBA" id="ARBA00004141"/>
    </source>
</evidence>
<dbReference type="PROSITE" id="PS50929">
    <property type="entry name" value="ABC_TM1F"/>
    <property type="match status" value="2"/>
</dbReference>
<feature type="transmembrane region" description="Helical" evidence="8">
    <location>
        <begin position="1012"/>
        <end position="1028"/>
    </location>
</feature>
<evidence type="ECO:0000313" key="11">
    <source>
        <dbReference type="EMBL" id="KAK0160838.1"/>
    </source>
</evidence>
<feature type="transmembrane region" description="Helical" evidence="8">
    <location>
        <begin position="204"/>
        <end position="226"/>
    </location>
</feature>
<feature type="transmembrane region" description="Helical" evidence="8">
    <location>
        <begin position="449"/>
        <end position="475"/>
    </location>
</feature>
<comment type="subcellular location">
    <subcellularLocation>
        <location evidence="1">Membrane</location>
        <topology evidence="1">Multi-pass membrane protein</topology>
    </subcellularLocation>
</comment>
<feature type="domain" description="ABC transmembrane type-1" evidence="10">
    <location>
        <begin position="867"/>
        <end position="1144"/>
    </location>
</feature>
<dbReference type="EMBL" id="JAQQBS010001423">
    <property type="protein sequence ID" value="KAK0160838.1"/>
    <property type="molecule type" value="Genomic_DNA"/>
</dbReference>
<dbReference type="GO" id="GO:0140359">
    <property type="term" value="F:ABC-type transporter activity"/>
    <property type="evidence" value="ECO:0007669"/>
    <property type="project" value="InterPro"/>
</dbReference>
<reference evidence="11" key="2">
    <citation type="submission" date="2023-03" db="EMBL/GenBank/DDBJ databases">
        <authorList>
            <person name="Inwood S.N."/>
            <person name="Skelly J.G."/>
            <person name="Guhlin J."/>
            <person name="Harrop T.W.R."/>
            <person name="Goldson S.G."/>
            <person name="Dearden P.K."/>
        </authorList>
    </citation>
    <scope>NUCLEOTIDE SEQUENCE</scope>
    <source>
        <strain evidence="11">Irish</strain>
        <tissue evidence="11">Whole body</tissue>
    </source>
</reference>
<feature type="transmembrane region" description="Helical" evidence="8">
    <location>
        <begin position="375"/>
        <end position="392"/>
    </location>
</feature>
<dbReference type="Gene3D" id="1.20.1560.10">
    <property type="entry name" value="ABC transporter type 1, transmembrane domain"/>
    <property type="match status" value="1"/>
</dbReference>
<dbReference type="CDD" id="cd18577">
    <property type="entry name" value="ABC_6TM_Pgp_ABCB1_D1_like"/>
    <property type="match status" value="1"/>
</dbReference>
<dbReference type="GO" id="GO:0016887">
    <property type="term" value="F:ATP hydrolysis activity"/>
    <property type="evidence" value="ECO:0007669"/>
    <property type="project" value="InterPro"/>
</dbReference>
<reference evidence="11" key="1">
    <citation type="journal article" date="2023" name="bioRxiv">
        <title>Scaffold-level genome assemblies of two parasitoid biocontrol wasps reveal the parthenogenesis mechanism and an associated novel virus.</title>
        <authorList>
            <person name="Inwood S."/>
            <person name="Skelly J."/>
            <person name="Guhlin J."/>
            <person name="Harrop T."/>
            <person name="Goldson S."/>
            <person name="Dearden P."/>
        </authorList>
    </citation>
    <scope>NUCLEOTIDE SEQUENCE</scope>
    <source>
        <strain evidence="11">Irish</strain>
        <tissue evidence="11">Whole body</tissue>
    </source>
</reference>
<keyword evidence="4" id="KW-0067">ATP-binding</keyword>
<comment type="caution">
    <text evidence="11">The sequence shown here is derived from an EMBL/GenBank/DDBJ whole genome shotgun (WGS) entry which is preliminary data.</text>
</comment>
<name>A0AA39CAH7_9HYME</name>
<dbReference type="SUPFAM" id="SSF90123">
    <property type="entry name" value="ABC transporter transmembrane region"/>
    <property type="match status" value="2"/>
</dbReference>
<evidence type="ECO:0000256" key="5">
    <source>
        <dbReference type="ARBA" id="ARBA00022989"/>
    </source>
</evidence>
<dbReference type="InterPro" id="IPR036640">
    <property type="entry name" value="ABC1_TM_sf"/>
</dbReference>
<feature type="transmembrane region" description="Helical" evidence="8">
    <location>
        <begin position="906"/>
        <end position="926"/>
    </location>
</feature>
<dbReference type="SUPFAM" id="SSF48403">
    <property type="entry name" value="Ankyrin repeat"/>
    <property type="match status" value="1"/>
</dbReference>
<evidence type="ECO:0000313" key="12">
    <source>
        <dbReference type="Proteomes" id="UP001168990"/>
    </source>
</evidence>
<keyword evidence="2 8" id="KW-0812">Transmembrane</keyword>
<dbReference type="InterPro" id="IPR039421">
    <property type="entry name" value="Type_1_exporter"/>
</dbReference>
<dbReference type="InterPro" id="IPR027417">
    <property type="entry name" value="P-loop_NTPase"/>
</dbReference>
<dbReference type="Gene3D" id="3.40.50.300">
    <property type="entry name" value="P-loop containing nucleotide triphosphate hydrolases"/>
    <property type="match status" value="2"/>
</dbReference>
<dbReference type="CDD" id="cd03228">
    <property type="entry name" value="ABCC_MRP_Like"/>
    <property type="match status" value="1"/>
</dbReference>
<evidence type="ECO:0000256" key="6">
    <source>
        <dbReference type="ARBA" id="ARBA00023136"/>
    </source>
</evidence>
<dbReference type="PROSITE" id="PS50893">
    <property type="entry name" value="ABC_TRANSPORTER_2"/>
    <property type="match status" value="2"/>
</dbReference>
<dbReference type="Pfam" id="PF00023">
    <property type="entry name" value="Ank"/>
    <property type="match status" value="1"/>
</dbReference>
<gene>
    <name evidence="11" type="ORF">PV328_008204</name>
</gene>
<dbReference type="InterPro" id="IPR002110">
    <property type="entry name" value="Ankyrin_rpt"/>
</dbReference>
<dbReference type="Proteomes" id="UP001168990">
    <property type="component" value="Unassembled WGS sequence"/>
</dbReference>
<feature type="transmembrane region" description="Helical" evidence="8">
    <location>
        <begin position="863"/>
        <end position="886"/>
    </location>
</feature>
<evidence type="ECO:0000256" key="3">
    <source>
        <dbReference type="ARBA" id="ARBA00022741"/>
    </source>
</evidence>
<feature type="transmembrane region" description="Helical" evidence="8">
    <location>
        <begin position="1091"/>
        <end position="1114"/>
    </location>
</feature>
<keyword evidence="5 8" id="KW-1133">Transmembrane helix</keyword>
<feature type="domain" description="ABC transporter" evidence="9">
    <location>
        <begin position="1186"/>
        <end position="1412"/>
    </location>
</feature>
<dbReference type="GO" id="GO:0005524">
    <property type="term" value="F:ATP binding"/>
    <property type="evidence" value="ECO:0007669"/>
    <property type="project" value="UniProtKB-KW"/>
</dbReference>